<evidence type="ECO:0000313" key="7">
    <source>
        <dbReference type="EMBL" id="MDT6989255.1"/>
    </source>
</evidence>
<feature type="transmembrane region" description="Helical" evidence="6">
    <location>
        <begin position="433"/>
        <end position="450"/>
    </location>
</feature>
<feature type="transmembrane region" description="Helical" evidence="6">
    <location>
        <begin position="140"/>
        <end position="158"/>
    </location>
</feature>
<evidence type="ECO:0000256" key="1">
    <source>
        <dbReference type="ARBA" id="ARBA00004651"/>
    </source>
</evidence>
<dbReference type="EMBL" id="JAVLAQ010000001">
    <property type="protein sequence ID" value="MDT6989255.1"/>
    <property type="molecule type" value="Genomic_DNA"/>
</dbReference>
<feature type="transmembrane region" description="Helical" evidence="6">
    <location>
        <begin position="249"/>
        <end position="275"/>
    </location>
</feature>
<protein>
    <submittedName>
        <fullName evidence="7">APC family permease</fullName>
    </submittedName>
</protein>
<reference evidence="7" key="1">
    <citation type="submission" date="2023-08" db="EMBL/GenBank/DDBJ databases">
        <authorList>
            <person name="Page C.A."/>
            <person name="Perez-Diaz I.M."/>
        </authorList>
    </citation>
    <scope>NUCLEOTIDE SEQUENCE</scope>
    <source>
        <strain evidence="7">7.8.46</strain>
    </source>
</reference>
<dbReference type="GO" id="GO:0005886">
    <property type="term" value="C:plasma membrane"/>
    <property type="evidence" value="ECO:0007669"/>
    <property type="project" value="UniProtKB-SubCell"/>
</dbReference>
<feature type="transmembrane region" description="Helical" evidence="6">
    <location>
        <begin position="62"/>
        <end position="84"/>
    </location>
</feature>
<evidence type="ECO:0000256" key="5">
    <source>
        <dbReference type="ARBA" id="ARBA00023136"/>
    </source>
</evidence>
<feature type="transmembrane region" description="Helical" evidence="6">
    <location>
        <begin position="346"/>
        <end position="366"/>
    </location>
</feature>
<dbReference type="PANTHER" id="PTHR42770">
    <property type="entry name" value="AMINO ACID TRANSPORTER-RELATED"/>
    <property type="match status" value="1"/>
</dbReference>
<keyword evidence="2" id="KW-1003">Cell membrane</keyword>
<evidence type="ECO:0000256" key="4">
    <source>
        <dbReference type="ARBA" id="ARBA00022989"/>
    </source>
</evidence>
<sequence length="458" mass="50371">MELKHVSKSTSKRHTNLDDFGYTQELKRTLSVKDLVIYGLIFMVPIAPMGIYGSVISVSQGMIALTYAIGMIAMFFTALSYGQMSRAFPVAGSVYTYAKLGINKTIGFLSGWMIILDYIFVPALLYIIAANSLKSLLPTVPTWLWLIGFIVINTLINVRGIAFTAIANRIFLIGELIVLAFFIILGSYGLFHGAGNGFTLKPFYDASHFNLQFVMTATSVAVLSFLGFDGISTLAEETTGGNRAVGKGILWSLLIVGVLFIIQTYLAALIVPNWQSFSDLNTAFYVVAEKVGGHFLAYLTTIATILSWGFANALAAQAAISRILFGMARDHNLSKILARVHPRFKTPYISTLLVAIISLIVGLIFMNDSGTLSEIVNCGALTAFLVIHVAVINHFFIKQHSRDYWHHLLVPIIGFLIIGFVMVNLNILAKEIGGIWLLIGVGYYAILRLLQRNTEMNL</sequence>
<feature type="transmembrane region" description="Helical" evidence="6">
    <location>
        <begin position="35"/>
        <end position="56"/>
    </location>
</feature>
<dbReference type="InterPro" id="IPR002293">
    <property type="entry name" value="AA/rel_permease1"/>
</dbReference>
<evidence type="ECO:0000256" key="6">
    <source>
        <dbReference type="SAM" id="Phobius"/>
    </source>
</evidence>
<dbReference type="AlphaFoldDB" id="A0AAW8VU68"/>
<feature type="transmembrane region" description="Helical" evidence="6">
    <location>
        <begin position="105"/>
        <end position="128"/>
    </location>
</feature>
<dbReference type="InterPro" id="IPR050367">
    <property type="entry name" value="APC_superfamily"/>
</dbReference>
<keyword evidence="4 6" id="KW-1133">Transmembrane helix</keyword>
<dbReference type="RefSeq" id="WP_216780474.1">
    <property type="nucleotide sequence ID" value="NZ_JAGXBR010000011.1"/>
</dbReference>
<name>A0AAW8VU68_LACPE</name>
<evidence type="ECO:0000256" key="3">
    <source>
        <dbReference type="ARBA" id="ARBA00022692"/>
    </source>
</evidence>
<keyword evidence="5 6" id="KW-0472">Membrane</keyword>
<gene>
    <name evidence="7" type="ORF">RI536_03955</name>
</gene>
<dbReference type="Pfam" id="PF13520">
    <property type="entry name" value="AA_permease_2"/>
    <property type="match status" value="1"/>
</dbReference>
<accession>A0AAW8VU68</accession>
<feature type="transmembrane region" description="Helical" evidence="6">
    <location>
        <begin position="211"/>
        <end position="228"/>
    </location>
</feature>
<comment type="caution">
    <text evidence="7">The sequence shown here is derived from an EMBL/GenBank/DDBJ whole genome shotgun (WGS) entry which is preliminary data.</text>
</comment>
<organism evidence="7 8">
    <name type="scientific">Lactiplantibacillus pentosus</name>
    <name type="common">Lactobacillus pentosus</name>
    <dbReference type="NCBI Taxonomy" id="1589"/>
    <lineage>
        <taxon>Bacteria</taxon>
        <taxon>Bacillati</taxon>
        <taxon>Bacillota</taxon>
        <taxon>Bacilli</taxon>
        <taxon>Lactobacillales</taxon>
        <taxon>Lactobacillaceae</taxon>
        <taxon>Lactiplantibacillus</taxon>
    </lineage>
</organism>
<dbReference type="PIRSF" id="PIRSF006060">
    <property type="entry name" value="AA_transporter"/>
    <property type="match status" value="1"/>
</dbReference>
<comment type="subcellular location">
    <subcellularLocation>
        <location evidence="1">Cell membrane</location>
        <topology evidence="1">Multi-pass membrane protein</topology>
    </subcellularLocation>
</comment>
<feature type="transmembrane region" description="Helical" evidence="6">
    <location>
        <begin position="295"/>
        <end position="325"/>
    </location>
</feature>
<feature type="transmembrane region" description="Helical" evidence="6">
    <location>
        <begin position="408"/>
        <end position="427"/>
    </location>
</feature>
<evidence type="ECO:0000313" key="8">
    <source>
        <dbReference type="Proteomes" id="UP001267003"/>
    </source>
</evidence>
<dbReference type="Proteomes" id="UP001267003">
    <property type="component" value="Unassembled WGS sequence"/>
</dbReference>
<proteinExistence type="predicted"/>
<evidence type="ECO:0000256" key="2">
    <source>
        <dbReference type="ARBA" id="ARBA00022475"/>
    </source>
</evidence>
<feature type="transmembrane region" description="Helical" evidence="6">
    <location>
        <begin position="372"/>
        <end position="396"/>
    </location>
</feature>
<dbReference type="PANTHER" id="PTHR42770:SF16">
    <property type="entry name" value="AMINO ACID PERMEASE"/>
    <property type="match status" value="1"/>
</dbReference>
<dbReference type="GO" id="GO:0022857">
    <property type="term" value="F:transmembrane transporter activity"/>
    <property type="evidence" value="ECO:0007669"/>
    <property type="project" value="InterPro"/>
</dbReference>
<feature type="transmembrane region" description="Helical" evidence="6">
    <location>
        <begin position="170"/>
        <end position="191"/>
    </location>
</feature>
<keyword evidence="3 6" id="KW-0812">Transmembrane</keyword>